<name>A0A9P3BCV1_9EURO</name>
<dbReference type="Gene3D" id="3.30.465.10">
    <property type="match status" value="2"/>
</dbReference>
<evidence type="ECO:0000256" key="1">
    <source>
        <dbReference type="ARBA" id="ARBA00005466"/>
    </source>
</evidence>
<evidence type="ECO:0000313" key="5">
    <source>
        <dbReference type="Proteomes" id="UP001043456"/>
    </source>
</evidence>
<keyword evidence="5" id="KW-1185">Reference proteome</keyword>
<sequence length="1066" mass="117925">MVHISCCLANAAPALVALLSLIFTTSATPSEYNSHTGQSSWPSAKEWASFNSSLSGRLHRTIPYAASCYYSSPYYDPSACVVAAENYTTNQARTDVYGAATSLNWEVCHTETCALNAVRPFESLSDDCHLGRLSSLYVDASEPQHVVTAVKFARKHNLRVTVKNTGHDYFGRSTSPNTLAIWTHRMNTMKYHADFVASNCSVSNGQHIGEIGAGAQASDIYTYFQEFNMDVTGGNEGSVGLAGGFGQGGGHGIFGPSYGLMVDNAVEFDVVTADGQFRTINRCNDPELFWAMRGGGGGTFAILTSYRFQLHPAVKINVYQLEANFTLHGNETANYPALEQLLTQHATNQPVWSHHNISGHAYYWPTRAEIYLVLPSNDETALKSLTSEFASFVTNNPGIRVNQSTYTTYPKYTEFLQVTNNIAAKLTPGGIFGVVAGRLMPESLFETRHTVTDLVQAVLDGIRLSNKLLPESSVSQVIMTTPVNHRNGDATSVNPAWRSALCHVLMTGGWTEQLSNFTEAELVETWLDTVEPLKGLTPGGGCYLNEGHYLEPEWQETFFGSNYPELLRIKKNYDPDHFFDCWKCVGWQGPSGTNTVTQCDKKVPQCGQCIRTRDICLGYRDEWDLIFRDQTNHTIKRSSKTRETNGFSTRTIPLIPPTRGLDPSLEEIGVNYFLRDFVAGGLCPSRGYLNYIPTVYSADAEHPALIASMAAVGLVALASHQPELVIRARAKYSEAILHVNQALASPAESVKDSTLMSVISLGVFEHISNFESWVRHVKGAAALVVARGKSQFARRPAILMFNQVRADMSAACIQTVQPFPDDLRELQEEATKYTDRSDALWLLGVLATRCATLFAGVAKKHDDKSLLIPTSWSDFLEESIAIQSEFQYVLDILTTQEPYITITEPRGSATFISCDGQYDLYKTSWAIRLWNNSRMVEIIVCQIICWLINKVLAEEPAYPAEGHLKLQSKLRYTMQIISKRVAEILASVPQGLGLVSVPDADRLQEPNVSGGYMLIWNLYTVGKSPAISHQNRQWVIKQLKGISERANIAMASQLAKDLVEIGRSEH</sequence>
<dbReference type="PROSITE" id="PS51387">
    <property type="entry name" value="FAD_PCMH"/>
    <property type="match status" value="1"/>
</dbReference>
<feature type="signal peptide" evidence="2">
    <location>
        <begin position="1"/>
        <end position="27"/>
    </location>
</feature>
<keyword evidence="2" id="KW-0732">Signal</keyword>
<accession>A0A9P3BCV1</accession>
<feature type="chain" id="PRO_5040129160" description="FAD-binding PCMH-type domain-containing protein" evidence="2">
    <location>
        <begin position="28"/>
        <end position="1066"/>
    </location>
</feature>
<comment type="caution">
    <text evidence="4">The sequence shown here is derived from an EMBL/GenBank/DDBJ whole genome shotgun (WGS) entry which is preliminary data.</text>
</comment>
<dbReference type="InterPro" id="IPR053175">
    <property type="entry name" value="DHMBA_Reg_Transcription_Factor"/>
</dbReference>
<reference evidence="4 5" key="1">
    <citation type="submission" date="2018-10" db="EMBL/GenBank/DDBJ databases">
        <title>Pan-genome distribution and transcriptional activeness of fungal secondary metabolism genes in Aspergillus section Fumigati.</title>
        <authorList>
            <person name="Takahashi H."/>
            <person name="Umemura M."/>
            <person name="Ninomiya A."/>
            <person name="Kusuya Y."/>
            <person name="Urayama S."/>
            <person name="Shimizu M."/>
            <person name="Watanabe A."/>
            <person name="Kamei K."/>
            <person name="Yaguchi T."/>
            <person name="Hagiwara D."/>
        </authorList>
    </citation>
    <scope>NUCLEOTIDE SEQUENCE [LARGE SCALE GENOMIC DNA]</scope>
    <source>
        <strain evidence="4 5">IFM 55266</strain>
    </source>
</reference>
<dbReference type="InterPro" id="IPR016166">
    <property type="entry name" value="FAD-bd_PCMH"/>
</dbReference>
<evidence type="ECO:0000313" key="4">
    <source>
        <dbReference type="EMBL" id="GIJ86833.1"/>
    </source>
</evidence>
<dbReference type="Pfam" id="PF08031">
    <property type="entry name" value="BBE"/>
    <property type="match status" value="1"/>
</dbReference>
<evidence type="ECO:0000259" key="3">
    <source>
        <dbReference type="PROSITE" id="PS51387"/>
    </source>
</evidence>
<dbReference type="EMBL" id="BHVY01000004">
    <property type="protein sequence ID" value="GIJ86833.1"/>
    <property type="molecule type" value="Genomic_DNA"/>
</dbReference>
<dbReference type="AlphaFoldDB" id="A0A9P3BCV1"/>
<evidence type="ECO:0000256" key="2">
    <source>
        <dbReference type="SAM" id="SignalP"/>
    </source>
</evidence>
<dbReference type="SUPFAM" id="SSF56176">
    <property type="entry name" value="FAD-binding/transporter-associated domain-like"/>
    <property type="match status" value="1"/>
</dbReference>
<dbReference type="GO" id="GO:0071949">
    <property type="term" value="F:FAD binding"/>
    <property type="evidence" value="ECO:0007669"/>
    <property type="project" value="InterPro"/>
</dbReference>
<dbReference type="GO" id="GO:0016491">
    <property type="term" value="F:oxidoreductase activity"/>
    <property type="evidence" value="ECO:0007669"/>
    <property type="project" value="InterPro"/>
</dbReference>
<proteinExistence type="inferred from homology"/>
<dbReference type="Proteomes" id="UP001043456">
    <property type="component" value="Unassembled WGS sequence"/>
</dbReference>
<dbReference type="InterPro" id="IPR036318">
    <property type="entry name" value="FAD-bd_PCMH-like_sf"/>
</dbReference>
<dbReference type="InterPro" id="IPR016169">
    <property type="entry name" value="FAD-bd_PCMH_sub2"/>
</dbReference>
<comment type="similarity">
    <text evidence="1">Belongs to the oxygen-dependent FAD-linked oxidoreductase family.</text>
</comment>
<dbReference type="Pfam" id="PF01565">
    <property type="entry name" value="FAD_binding_4"/>
    <property type="match status" value="1"/>
</dbReference>
<organism evidence="4 5">
    <name type="scientific">Aspergillus pseudoviridinutans</name>
    <dbReference type="NCBI Taxonomy" id="1517512"/>
    <lineage>
        <taxon>Eukaryota</taxon>
        <taxon>Fungi</taxon>
        <taxon>Dikarya</taxon>
        <taxon>Ascomycota</taxon>
        <taxon>Pezizomycotina</taxon>
        <taxon>Eurotiomycetes</taxon>
        <taxon>Eurotiomycetidae</taxon>
        <taxon>Eurotiales</taxon>
        <taxon>Aspergillaceae</taxon>
        <taxon>Aspergillus</taxon>
        <taxon>Aspergillus subgen. Fumigati</taxon>
    </lineage>
</organism>
<dbReference type="PANTHER" id="PTHR38791:SF5">
    <property type="entry name" value="TRANSCRIPTION FACTOR DBAG-RELATED"/>
    <property type="match status" value="1"/>
</dbReference>
<feature type="domain" description="FAD-binding PCMH-type" evidence="3">
    <location>
        <begin position="130"/>
        <end position="313"/>
    </location>
</feature>
<dbReference type="GeneID" id="67004340"/>
<dbReference type="RefSeq" id="XP_043157579.1">
    <property type="nucleotide sequence ID" value="XM_043301644.1"/>
</dbReference>
<protein>
    <recommendedName>
        <fullName evidence="3">FAD-binding PCMH-type domain-containing protein</fullName>
    </recommendedName>
</protein>
<gene>
    <name evidence="4" type="ORF">Asppvi_005729</name>
</gene>
<dbReference type="OrthoDB" id="9983560at2759"/>
<dbReference type="PANTHER" id="PTHR38791">
    <property type="entry name" value="ZN(II)2CYS6 TRANSCRIPTION FACTOR (EUROFUNG)-RELATED-RELATED"/>
    <property type="match status" value="1"/>
</dbReference>
<dbReference type="InterPro" id="IPR012951">
    <property type="entry name" value="BBE"/>
</dbReference>
<dbReference type="InterPro" id="IPR006094">
    <property type="entry name" value="Oxid_FAD_bind_N"/>
</dbReference>